<dbReference type="PANTHER" id="PTHR43384">
    <property type="entry name" value="SEPTUM SITE-DETERMINING PROTEIN MIND HOMOLOG, CHLOROPLASTIC-RELATED"/>
    <property type="match status" value="1"/>
</dbReference>
<feature type="transmembrane region" description="Helical" evidence="2">
    <location>
        <begin position="417"/>
        <end position="442"/>
    </location>
</feature>
<dbReference type="InterPro" id="IPR050625">
    <property type="entry name" value="ParA/MinD_ATPase"/>
</dbReference>
<keyword evidence="2" id="KW-0812">Transmembrane</keyword>
<dbReference type="InterPro" id="IPR027417">
    <property type="entry name" value="P-loop_NTPase"/>
</dbReference>
<feature type="domain" description="CobQ/CobB/MinD/ParA nucleotide binding" evidence="3">
    <location>
        <begin position="600"/>
        <end position="748"/>
    </location>
</feature>
<protein>
    <recommendedName>
        <fullName evidence="3">CobQ/CobB/MinD/ParA nucleotide binding domain-containing protein</fullName>
    </recommendedName>
</protein>
<dbReference type="Gene3D" id="3.40.50.300">
    <property type="entry name" value="P-loop containing nucleotide triphosphate hydrolases"/>
    <property type="match status" value="1"/>
</dbReference>
<proteinExistence type="predicted"/>
<organism evidence="4 5">
    <name type="scientific">Terrabacter ginsenosidimutans</name>
    <dbReference type="NCBI Taxonomy" id="490575"/>
    <lineage>
        <taxon>Bacteria</taxon>
        <taxon>Bacillati</taxon>
        <taxon>Actinomycetota</taxon>
        <taxon>Actinomycetes</taxon>
        <taxon>Micrococcales</taxon>
        <taxon>Intrasporangiaceae</taxon>
        <taxon>Terrabacter</taxon>
    </lineage>
</organism>
<feature type="transmembrane region" description="Helical" evidence="2">
    <location>
        <begin position="172"/>
        <end position="190"/>
    </location>
</feature>
<evidence type="ECO:0000259" key="3">
    <source>
        <dbReference type="Pfam" id="PF01656"/>
    </source>
</evidence>
<feature type="compositionally biased region" description="Low complexity" evidence="1">
    <location>
        <begin position="467"/>
        <end position="481"/>
    </location>
</feature>
<evidence type="ECO:0000313" key="5">
    <source>
        <dbReference type="Proteomes" id="UP001501468"/>
    </source>
</evidence>
<accession>A0ABP7CMB8</accession>
<feature type="transmembrane region" description="Helical" evidence="2">
    <location>
        <begin position="238"/>
        <end position="256"/>
    </location>
</feature>
<dbReference type="Proteomes" id="UP001501468">
    <property type="component" value="Unassembled WGS sequence"/>
</dbReference>
<keyword evidence="2" id="KW-0472">Membrane</keyword>
<evidence type="ECO:0000313" key="4">
    <source>
        <dbReference type="EMBL" id="GAA3691180.1"/>
    </source>
</evidence>
<feature type="region of interest" description="Disordered" evidence="1">
    <location>
        <begin position="467"/>
        <end position="534"/>
    </location>
</feature>
<evidence type="ECO:0000256" key="2">
    <source>
        <dbReference type="SAM" id="Phobius"/>
    </source>
</evidence>
<evidence type="ECO:0000256" key="1">
    <source>
        <dbReference type="SAM" id="MobiDB-lite"/>
    </source>
</evidence>
<comment type="caution">
    <text evidence="4">The sequence shown here is derived from an EMBL/GenBank/DDBJ whole genome shotgun (WGS) entry which is preliminary data.</text>
</comment>
<dbReference type="SUPFAM" id="SSF52540">
    <property type="entry name" value="P-loop containing nucleoside triphosphate hydrolases"/>
    <property type="match status" value="1"/>
</dbReference>
<keyword evidence="5" id="KW-1185">Reference proteome</keyword>
<feature type="compositionally biased region" description="Low complexity" evidence="1">
    <location>
        <begin position="496"/>
        <end position="513"/>
    </location>
</feature>
<feature type="transmembrane region" description="Helical" evidence="2">
    <location>
        <begin position="276"/>
        <end position="293"/>
    </location>
</feature>
<gene>
    <name evidence="4" type="ORF">GCM10022399_03800</name>
</gene>
<feature type="transmembrane region" description="Helical" evidence="2">
    <location>
        <begin position="202"/>
        <end position="226"/>
    </location>
</feature>
<feature type="region of interest" description="Disordered" evidence="1">
    <location>
        <begin position="116"/>
        <end position="139"/>
    </location>
</feature>
<keyword evidence="2" id="KW-1133">Transmembrane helix</keyword>
<feature type="compositionally biased region" description="Basic and acidic residues" evidence="1">
    <location>
        <begin position="116"/>
        <end position="130"/>
    </location>
</feature>
<feature type="transmembrane region" description="Helical" evidence="2">
    <location>
        <begin position="368"/>
        <end position="388"/>
    </location>
</feature>
<reference evidence="5" key="1">
    <citation type="journal article" date="2019" name="Int. J. Syst. Evol. Microbiol.">
        <title>The Global Catalogue of Microorganisms (GCM) 10K type strain sequencing project: providing services to taxonomists for standard genome sequencing and annotation.</title>
        <authorList>
            <consortium name="The Broad Institute Genomics Platform"/>
            <consortium name="The Broad Institute Genome Sequencing Center for Infectious Disease"/>
            <person name="Wu L."/>
            <person name="Ma J."/>
        </authorList>
    </citation>
    <scope>NUCLEOTIDE SEQUENCE [LARGE SCALE GENOMIC DNA]</scope>
    <source>
        <strain evidence="5">JCM 17125</strain>
    </source>
</reference>
<dbReference type="Pfam" id="PF01656">
    <property type="entry name" value="CbiA"/>
    <property type="match status" value="1"/>
</dbReference>
<dbReference type="InterPro" id="IPR002586">
    <property type="entry name" value="CobQ/CobB/MinD/ParA_Nub-bd_dom"/>
</dbReference>
<name>A0ABP7CMB8_9MICO</name>
<dbReference type="EMBL" id="BAABDC010000001">
    <property type="protein sequence ID" value="GAA3691180.1"/>
    <property type="molecule type" value="Genomic_DNA"/>
</dbReference>
<dbReference type="PANTHER" id="PTHR43384:SF14">
    <property type="entry name" value="ESX-1 SECRETION-ASSOCIATED PROTEIN ESPI"/>
    <property type="match status" value="1"/>
</dbReference>
<sequence length="847" mass="89537">MSTTDGGFVTQTEHLIDMDASAPTGWRAANGLQHLGLVQGSGLTQPTYLVRRSDGQVVQLSALLHLVLVHLDPDRSGRAVAAAVSDGYGRQLSEDGLAYLVTNRLQPLGLVDGPRRAVEAERDRAPRGDGSDAAAPAPAPAPTAAPLLALSLRGVILPARVVPVLARVLSPLFWPPVVVLSLLAVVALDVRLLGAGDLTGSLTAVMTTPALMLGLFVVLTAAGLVHETGHAAACAYGGGRPGAIGFGVYLLFPAFYTDVTDSYRLSRAARVRTDLGGLYFNALTLAGLALAYLSTGQPVWLLAVLLLHIEMVQQLVPAVRLDGYYVLADLAGVPDLFARVGPVLRSIRPSAQTDPRVSELRPAARRTVIAWVAFVVPTLLAGTAWLLWNLPLIVGTNLRAIGAQASQWATARAEGDLVLVAIASVAMVLLVVPLLGIGVMIVRLGQVLARLFTSRISMNSMAIRSSAASSRPSTTGASSSRVAPTETPKENRMTAPPSTSSDSSPLDEFSPARTEARRPAARSASADPEPEASELPILTADAFRDELILPKAAPVPSTGWRRAVYRATAGTLNPGLGPAERQRIAIQARLCAPIRGSHRIVVMSRKGGVGKTTTTFALGSTFAALRGDRVVAVDANPDAGNLAHRVAEPNRRTITDVLLDRDAISTYAQLREYTSQAGESRLEVLASDDDPRIGMALGREDYHHLISLLDRFYNLIVLDTGTGILDSANQGLLTEADQLVLVLRAGIDGGRAAALTLDWLDQHDDAELVANAVVVINAVRKGVGAPIGPMVEHFTRRCRRVVTIPWDPALEVGAQTHLSALHPSTRDSLVEMAAAVADGFDTRGTHS</sequence>